<dbReference type="EMBL" id="QEAN01000275">
    <property type="protein sequence ID" value="TPX41317.1"/>
    <property type="molecule type" value="Genomic_DNA"/>
</dbReference>
<keyword evidence="4" id="KW-1185">Reference proteome</keyword>
<feature type="compositionally biased region" description="Low complexity" evidence="2">
    <location>
        <begin position="153"/>
        <end position="189"/>
    </location>
</feature>
<keyword evidence="1" id="KW-0175">Coiled coil</keyword>
<gene>
    <name evidence="3" type="ORF">SeMB42_g05618</name>
</gene>
<evidence type="ECO:0000313" key="3">
    <source>
        <dbReference type="EMBL" id="TPX41317.1"/>
    </source>
</evidence>
<sequence length="345" mass="38387">MPDAMPGRSRSSNCIARLVTTPDCQRHRGNHVQKGGSVPCSLSALDELSCSTIGTAAAQLWTQDEMNQMNRILLVDEIELNLLFTSPSNSNNNNKKKKGTTATFADEDPEARCLHLLLTAKDPLSVIQAVDEYLALDADVVISPAPAPPSPVRATSITPPPSSSSAASSPSTSTCCRPSSFRSASPSSSLDSIKTLNWRLQEALLQDFEKRVRSKAEAIIQEYRPCFPVPSNHSTILDDDLLYNMDLSGLALKNLALERACLEHLRKEMREFEAEEWAVEDDLVILDSTDKYLDECGMIIKRWQEIDRMKQLLAPFNRSYSASHDDNRARNFLDVRWHAVQKLAK</sequence>
<reference evidence="3 4" key="1">
    <citation type="journal article" date="2019" name="Sci. Rep.">
        <title>Comparative genomics of chytrid fungi reveal insights into the obligate biotrophic and pathogenic lifestyle of Synchytrium endobioticum.</title>
        <authorList>
            <person name="van de Vossenberg B.T.L.H."/>
            <person name="Warris S."/>
            <person name="Nguyen H.D.T."/>
            <person name="van Gent-Pelzer M.P.E."/>
            <person name="Joly D.L."/>
            <person name="van de Geest H.C."/>
            <person name="Bonants P.J.M."/>
            <person name="Smith D.S."/>
            <person name="Levesque C.A."/>
            <person name="van der Lee T.A.J."/>
        </authorList>
    </citation>
    <scope>NUCLEOTIDE SEQUENCE [LARGE SCALE GENOMIC DNA]</scope>
    <source>
        <strain evidence="3 4">MB42</strain>
    </source>
</reference>
<protein>
    <submittedName>
        <fullName evidence="3">Uncharacterized protein</fullName>
    </submittedName>
</protein>
<organism evidence="3 4">
    <name type="scientific">Synchytrium endobioticum</name>
    <dbReference type="NCBI Taxonomy" id="286115"/>
    <lineage>
        <taxon>Eukaryota</taxon>
        <taxon>Fungi</taxon>
        <taxon>Fungi incertae sedis</taxon>
        <taxon>Chytridiomycota</taxon>
        <taxon>Chytridiomycota incertae sedis</taxon>
        <taxon>Chytridiomycetes</taxon>
        <taxon>Synchytriales</taxon>
        <taxon>Synchytriaceae</taxon>
        <taxon>Synchytrium</taxon>
    </lineage>
</organism>
<dbReference type="AlphaFoldDB" id="A0A507CQ98"/>
<evidence type="ECO:0000256" key="2">
    <source>
        <dbReference type="SAM" id="MobiDB-lite"/>
    </source>
</evidence>
<feature type="coiled-coil region" evidence="1">
    <location>
        <begin position="255"/>
        <end position="282"/>
    </location>
</feature>
<comment type="caution">
    <text evidence="3">The sequence shown here is derived from an EMBL/GenBank/DDBJ whole genome shotgun (WGS) entry which is preliminary data.</text>
</comment>
<name>A0A507CQ98_9FUNG</name>
<proteinExistence type="predicted"/>
<evidence type="ECO:0000256" key="1">
    <source>
        <dbReference type="SAM" id="Coils"/>
    </source>
</evidence>
<accession>A0A507CQ98</accession>
<feature type="region of interest" description="Disordered" evidence="2">
    <location>
        <begin position="150"/>
        <end position="189"/>
    </location>
</feature>
<dbReference type="VEuPathDB" id="FungiDB:SeMB42_g05618"/>
<evidence type="ECO:0000313" key="4">
    <source>
        <dbReference type="Proteomes" id="UP000317494"/>
    </source>
</evidence>
<dbReference type="Proteomes" id="UP000317494">
    <property type="component" value="Unassembled WGS sequence"/>
</dbReference>